<dbReference type="PANTHER" id="PTHR31623">
    <property type="entry name" value="F21J9.9"/>
    <property type="match status" value="1"/>
</dbReference>
<dbReference type="InterPro" id="IPR023213">
    <property type="entry name" value="CAT-like_dom_sf"/>
</dbReference>
<evidence type="ECO:0000256" key="3">
    <source>
        <dbReference type="ARBA" id="ARBA00023315"/>
    </source>
</evidence>
<evidence type="ECO:0000256" key="1">
    <source>
        <dbReference type="ARBA" id="ARBA00009861"/>
    </source>
</evidence>
<reference evidence="4" key="1">
    <citation type="submission" date="2020-03" db="EMBL/GenBank/DDBJ databases">
        <authorList>
            <person name="Zhang R."/>
        </authorList>
    </citation>
    <scope>NUCLEOTIDE SEQUENCE</scope>
</reference>
<sequence>MEVQILSRKLIAPSSPTPPHLQNLKVSCFDQVAPSIYLPCIFYYPADGDQNNEKRSKEMEKSLAETLSLFYPLGGRYIKEEFSVECNDMGAEFLEAKVGGFLSQFLEREEREQSEMASHLVAPLFQPESGPLVMVQFNMFECGGLAIGISIAHRIADAFTIGTFISAWATACRIGSDKVHCRPSFQLCSLFPPKQMPPSSTGTAPGTDIKIIRRRFVFDGHTLSKLKAIARGGDSEQLVKHHPSRVEVVTALVWMALIRVAQARHGHLRPSLLGLTFNMRGKTAMTTPDYSCGNFVNSANAQFMPDDEIKMELHHFVNRVHDAISTTTHDCAKASSSDDIYSTVSSKVREVGEALGEDGVDTFIFSCWCRFPWYEADFGWGKPSWVSSVDVPSGIVMLMDTKDGDGIEVFLAMDESSMLALQQNLDKTISFTG</sequence>
<organism evidence="4">
    <name type="scientific">Populus davidiana</name>
    <dbReference type="NCBI Taxonomy" id="266767"/>
    <lineage>
        <taxon>Eukaryota</taxon>
        <taxon>Viridiplantae</taxon>
        <taxon>Streptophyta</taxon>
        <taxon>Embryophyta</taxon>
        <taxon>Tracheophyta</taxon>
        <taxon>Spermatophyta</taxon>
        <taxon>Magnoliopsida</taxon>
        <taxon>eudicotyledons</taxon>
        <taxon>Gunneridae</taxon>
        <taxon>Pentapetalae</taxon>
        <taxon>rosids</taxon>
        <taxon>fabids</taxon>
        <taxon>Malpighiales</taxon>
        <taxon>Salicaceae</taxon>
        <taxon>Saliceae</taxon>
        <taxon>Populus</taxon>
    </lineage>
</organism>
<dbReference type="GO" id="GO:0016746">
    <property type="term" value="F:acyltransferase activity"/>
    <property type="evidence" value="ECO:0007669"/>
    <property type="project" value="UniProtKB-KW"/>
</dbReference>
<comment type="similarity">
    <text evidence="1">Belongs to the plant acyltransferase family.</text>
</comment>
<evidence type="ECO:0000256" key="2">
    <source>
        <dbReference type="ARBA" id="ARBA00022679"/>
    </source>
</evidence>
<proteinExistence type="inferred from homology"/>
<keyword evidence="3" id="KW-0012">Acyltransferase</keyword>
<dbReference type="Pfam" id="PF02458">
    <property type="entry name" value="Transferase"/>
    <property type="match status" value="1"/>
</dbReference>
<name>A0A6M2EH75_9ROSI</name>
<dbReference type="EMBL" id="GILB01004179">
    <property type="protein sequence ID" value="NUU84512.1"/>
    <property type="molecule type" value="Transcribed_RNA"/>
</dbReference>
<protein>
    <submittedName>
        <fullName evidence="4">Uncharacterized protein</fullName>
    </submittedName>
</protein>
<evidence type="ECO:0000313" key="4">
    <source>
        <dbReference type="EMBL" id="NUU84512.1"/>
    </source>
</evidence>
<dbReference type="PANTHER" id="PTHR31623:SF124">
    <property type="entry name" value="VINORINE SYNTHASE-RELATED"/>
    <property type="match status" value="1"/>
</dbReference>
<keyword evidence="2" id="KW-0808">Transferase</keyword>
<dbReference type="AlphaFoldDB" id="A0A6M2EH75"/>
<dbReference type="Gene3D" id="3.30.559.10">
    <property type="entry name" value="Chloramphenicol acetyltransferase-like domain"/>
    <property type="match status" value="2"/>
</dbReference>
<accession>A0A6M2EH75</accession>